<gene>
    <name evidence="1" type="ORF">MMAGJ_14630</name>
</gene>
<dbReference type="EMBL" id="AP022567">
    <property type="protein sequence ID" value="BBX32181.1"/>
    <property type="molecule type" value="Genomic_DNA"/>
</dbReference>
<evidence type="ECO:0000313" key="2">
    <source>
        <dbReference type="Proteomes" id="UP000465622"/>
    </source>
</evidence>
<organism evidence="1 2">
    <name type="scientific">Mycolicibacterium mageritense</name>
    <name type="common">Mycobacterium mageritense</name>
    <dbReference type="NCBI Taxonomy" id="53462"/>
    <lineage>
        <taxon>Bacteria</taxon>
        <taxon>Bacillati</taxon>
        <taxon>Actinomycetota</taxon>
        <taxon>Actinomycetes</taxon>
        <taxon>Mycobacteriales</taxon>
        <taxon>Mycobacteriaceae</taxon>
        <taxon>Mycolicibacterium</taxon>
    </lineage>
</organism>
<accession>A0ABM7HNT7</accession>
<dbReference type="Proteomes" id="UP000465622">
    <property type="component" value="Chromosome"/>
</dbReference>
<sequence length="59" mass="6541">MPTRAATKLVVPIDNPNGSLITLPRIAVVGTGTRQTLRDLAKVVRPPCFWRRNHFATDT</sequence>
<protein>
    <submittedName>
        <fullName evidence="1">Uncharacterized protein</fullName>
    </submittedName>
</protein>
<reference evidence="1 2" key="1">
    <citation type="journal article" date="2019" name="Emerg. Microbes Infect.">
        <title>Comprehensive subspecies identification of 175 nontuberculous mycobacteria species based on 7547 genomic profiles.</title>
        <authorList>
            <person name="Matsumoto Y."/>
            <person name="Kinjo T."/>
            <person name="Motooka D."/>
            <person name="Nabeya D."/>
            <person name="Jung N."/>
            <person name="Uechi K."/>
            <person name="Horii T."/>
            <person name="Iida T."/>
            <person name="Fujita J."/>
            <person name="Nakamura S."/>
        </authorList>
    </citation>
    <scope>NUCLEOTIDE SEQUENCE [LARGE SCALE GENOMIC DNA]</scope>
    <source>
        <strain evidence="1 2">JCM 12375</strain>
    </source>
</reference>
<name>A0ABM7HNT7_MYCME</name>
<proteinExistence type="predicted"/>
<keyword evidence="2" id="KW-1185">Reference proteome</keyword>
<evidence type="ECO:0000313" key="1">
    <source>
        <dbReference type="EMBL" id="BBX32181.1"/>
    </source>
</evidence>